<feature type="domain" description="Spore germination GerAC-like C-terminal" evidence="9">
    <location>
        <begin position="213"/>
        <end position="376"/>
    </location>
</feature>
<sequence length="380" mass="42291">MRRAGRFARILAVLALACSGCTGSLELNEIHIVHSVALDAGKNGRMKVSAEIARLASGQQQPKGMQNRTFMLTGEGSNFYEAVRLMRVKSDRTLLWGQTTSIVISKKMAQRGIDDLIDSFRRFRQFRNTTLFFMIDGQASDVLEVEVPNASISAQALRGLAEGGKNTALTAQTSLLDLYKNRNNGFPEMAIPAVKVLKNKNGGTDSLLKAVGFYAFRGDRLAGFMPARLSKGYLRAANRMKGSSEKLVCADKPSRTVAFENTRSNSRIVTSIGESGIPVIRIEVDADMNLVGQPCEERPVTRDLIDDWEKQLNAEIAEQIGAFIAFSQQRGTDLLGVGEHVHRKHPKEWKQIKDRWSEMYPDCRITVNVRTRIDHTNFIV</sequence>
<comment type="subcellular location">
    <subcellularLocation>
        <location evidence="1">Membrane</location>
        <topology evidence="1">Lipid-anchor</topology>
    </subcellularLocation>
</comment>
<feature type="signal peptide" evidence="8">
    <location>
        <begin position="1"/>
        <end position="23"/>
    </location>
</feature>
<evidence type="ECO:0000256" key="4">
    <source>
        <dbReference type="ARBA" id="ARBA00022729"/>
    </source>
</evidence>
<gene>
    <name evidence="11" type="ORF">ACFO3S_01910</name>
</gene>
<proteinExistence type="inferred from homology"/>
<keyword evidence="4 8" id="KW-0732">Signal</keyword>
<name>A0ABV9F7G9_9BACL</name>
<evidence type="ECO:0000256" key="8">
    <source>
        <dbReference type="SAM" id="SignalP"/>
    </source>
</evidence>
<evidence type="ECO:0000259" key="9">
    <source>
        <dbReference type="Pfam" id="PF05504"/>
    </source>
</evidence>
<dbReference type="InterPro" id="IPR008844">
    <property type="entry name" value="Spore_GerAC-like"/>
</dbReference>
<evidence type="ECO:0000256" key="2">
    <source>
        <dbReference type="ARBA" id="ARBA00007886"/>
    </source>
</evidence>
<protein>
    <submittedName>
        <fullName evidence="11">Ger(X)C family spore germination protein</fullName>
    </submittedName>
</protein>
<evidence type="ECO:0000259" key="10">
    <source>
        <dbReference type="Pfam" id="PF25198"/>
    </source>
</evidence>
<accession>A0ABV9F7G9</accession>
<dbReference type="Pfam" id="PF25198">
    <property type="entry name" value="Spore_GerAC_N"/>
    <property type="match status" value="1"/>
</dbReference>
<comment type="caution">
    <text evidence="11">The sequence shown here is derived from an EMBL/GenBank/DDBJ whole genome shotgun (WGS) entry which is preliminary data.</text>
</comment>
<reference evidence="12" key="1">
    <citation type="journal article" date="2019" name="Int. J. Syst. Evol. Microbiol.">
        <title>The Global Catalogue of Microorganisms (GCM) 10K type strain sequencing project: providing services to taxonomists for standard genome sequencing and annotation.</title>
        <authorList>
            <consortium name="The Broad Institute Genomics Platform"/>
            <consortium name="The Broad Institute Genome Sequencing Center for Infectious Disease"/>
            <person name="Wu L."/>
            <person name="Ma J."/>
        </authorList>
    </citation>
    <scope>NUCLEOTIDE SEQUENCE [LARGE SCALE GENOMIC DNA]</scope>
    <source>
        <strain evidence="12">CCUG 49571</strain>
    </source>
</reference>
<dbReference type="NCBIfam" id="TIGR02887">
    <property type="entry name" value="spore_ger_x_C"/>
    <property type="match status" value="1"/>
</dbReference>
<dbReference type="RefSeq" id="WP_378091647.1">
    <property type="nucleotide sequence ID" value="NZ_JBHSEP010000001.1"/>
</dbReference>
<keyword evidence="12" id="KW-1185">Reference proteome</keyword>
<keyword evidence="3" id="KW-0309">Germination</keyword>
<dbReference type="InterPro" id="IPR057336">
    <property type="entry name" value="GerAC_N"/>
</dbReference>
<evidence type="ECO:0000256" key="3">
    <source>
        <dbReference type="ARBA" id="ARBA00022544"/>
    </source>
</evidence>
<dbReference type="Gene3D" id="3.30.300.210">
    <property type="entry name" value="Nutrient germinant receptor protein C, domain 3"/>
    <property type="match status" value="1"/>
</dbReference>
<evidence type="ECO:0000313" key="11">
    <source>
        <dbReference type="EMBL" id="MFC4596980.1"/>
    </source>
</evidence>
<evidence type="ECO:0000256" key="7">
    <source>
        <dbReference type="ARBA" id="ARBA00023288"/>
    </source>
</evidence>
<dbReference type="EMBL" id="JBHSEP010000001">
    <property type="protein sequence ID" value="MFC4596980.1"/>
    <property type="molecule type" value="Genomic_DNA"/>
</dbReference>
<dbReference type="PANTHER" id="PTHR35789">
    <property type="entry name" value="SPORE GERMINATION PROTEIN B3"/>
    <property type="match status" value="1"/>
</dbReference>
<dbReference type="Proteomes" id="UP001596028">
    <property type="component" value="Unassembled WGS sequence"/>
</dbReference>
<dbReference type="InterPro" id="IPR038501">
    <property type="entry name" value="Spore_GerAC_C_sf"/>
</dbReference>
<dbReference type="InterPro" id="IPR046953">
    <property type="entry name" value="Spore_GerAC-like_C"/>
</dbReference>
<evidence type="ECO:0000256" key="1">
    <source>
        <dbReference type="ARBA" id="ARBA00004635"/>
    </source>
</evidence>
<keyword evidence="6" id="KW-0564">Palmitate</keyword>
<dbReference type="PANTHER" id="PTHR35789:SF1">
    <property type="entry name" value="SPORE GERMINATION PROTEIN B3"/>
    <property type="match status" value="1"/>
</dbReference>
<keyword evidence="7" id="KW-0449">Lipoprotein</keyword>
<evidence type="ECO:0000256" key="5">
    <source>
        <dbReference type="ARBA" id="ARBA00023136"/>
    </source>
</evidence>
<evidence type="ECO:0000256" key="6">
    <source>
        <dbReference type="ARBA" id="ARBA00023139"/>
    </source>
</evidence>
<feature type="chain" id="PRO_5047500286" evidence="8">
    <location>
        <begin position="24"/>
        <end position="380"/>
    </location>
</feature>
<feature type="domain" description="Spore germination protein N-terminal" evidence="10">
    <location>
        <begin position="25"/>
        <end position="195"/>
    </location>
</feature>
<organism evidence="11 12">
    <name type="scientific">Cohnella hongkongensis</name>
    <dbReference type="NCBI Taxonomy" id="178337"/>
    <lineage>
        <taxon>Bacteria</taxon>
        <taxon>Bacillati</taxon>
        <taxon>Bacillota</taxon>
        <taxon>Bacilli</taxon>
        <taxon>Bacillales</taxon>
        <taxon>Paenibacillaceae</taxon>
        <taxon>Cohnella</taxon>
    </lineage>
</organism>
<evidence type="ECO:0000313" key="12">
    <source>
        <dbReference type="Proteomes" id="UP001596028"/>
    </source>
</evidence>
<comment type="similarity">
    <text evidence="2">Belongs to the GerABKC lipoprotein family.</text>
</comment>
<keyword evidence="5" id="KW-0472">Membrane</keyword>
<dbReference type="Pfam" id="PF05504">
    <property type="entry name" value="Spore_GerAC"/>
    <property type="match status" value="1"/>
</dbReference>